<evidence type="ECO:0000256" key="2">
    <source>
        <dbReference type="ARBA" id="ARBA00008432"/>
    </source>
</evidence>
<dbReference type="GO" id="GO:0042128">
    <property type="term" value="P:nitrate assimilation"/>
    <property type="evidence" value="ECO:0007669"/>
    <property type="project" value="UniProtKB-KW"/>
</dbReference>
<dbReference type="PROSITE" id="PS50850">
    <property type="entry name" value="MFS"/>
    <property type="match status" value="1"/>
</dbReference>
<dbReference type="AlphaFoldDB" id="A0A942T8E1"/>
<dbReference type="InterPro" id="IPR013767">
    <property type="entry name" value="PAS_fold"/>
</dbReference>
<keyword evidence="7 8" id="KW-0472">Membrane</keyword>
<evidence type="ECO:0000313" key="13">
    <source>
        <dbReference type="Proteomes" id="UP000677265"/>
    </source>
</evidence>
<keyword evidence="6" id="KW-0534">Nitrate assimilation</keyword>
<dbReference type="PANTHER" id="PTHR23515">
    <property type="entry name" value="HIGH-AFFINITY NITRATE TRANSPORTER 2.3"/>
    <property type="match status" value="1"/>
</dbReference>
<feature type="transmembrane region" description="Helical" evidence="8">
    <location>
        <begin position="12"/>
        <end position="32"/>
    </location>
</feature>
<reference evidence="11" key="1">
    <citation type="submission" date="2021-05" db="EMBL/GenBank/DDBJ databases">
        <title>Novel Bacillus species.</title>
        <authorList>
            <person name="Liu G."/>
        </authorList>
    </citation>
    <scope>NUCLEOTIDE SEQUENCE</scope>
    <source>
        <strain evidence="11 13">FJAT-50051</strain>
    </source>
</reference>
<comment type="similarity">
    <text evidence="2">Belongs to the major facilitator superfamily. Nitrate/nitrite porter (TC 2.A.1.8) family.</text>
</comment>
<dbReference type="SMART" id="SM00091">
    <property type="entry name" value="PAS"/>
    <property type="match status" value="1"/>
</dbReference>
<sequence length="495" mass="54517">MGKANFQLVLQTVNLVLGFMIWVIISSLISFIQTDIKLTPGQLSTVTAIPVILGSILRVPIGFWTNRYGARWLFTIGLLFLILPVYYISLADSFTDLIIGGLALGVGGALFSIGVTSLPKYYPKERHGFVNGIYGAGNIGTAFTSFSAPLLANAIGWRSTVQLFLILIVIFAVLTFIFGDKKEQTVRVSLTGQIKSIYKNYRLWFLCLFYFITFGSFVAFTVYLPAFLVNHFHLTKVDAGFRTAGFIVIATIMRPIGGFLADKFNPYLILIVIFNAITFSGFLLSFTPSLPIYTVGCILVAFCAGIGNGTIFKLVPLYFSKQAGIVNGIVAAMGGLGGFFPPIVLTILFNMTGHYAIGFMALSEFALAAAIIVTALYFLDKLQISNQVIESTAEGIMVTDLKGVIQRINPAFTAVTGYSKDEAIGNTPVILRSGKHDEAFYTKMWEDIRKNGSWQGEIWNKKKDGQIYLELLTISTIKDENDNPLNYVGMFNELR</sequence>
<dbReference type="EMBL" id="JAGYPE010000007">
    <property type="protein sequence ID" value="MBS4186903.1"/>
    <property type="molecule type" value="Genomic_DNA"/>
</dbReference>
<dbReference type="RefSeq" id="WP_213146657.1">
    <property type="nucleotide sequence ID" value="NZ_JAGYPE020000112.1"/>
</dbReference>
<dbReference type="Pfam" id="PF07690">
    <property type="entry name" value="MFS_1"/>
    <property type="match status" value="1"/>
</dbReference>
<feature type="transmembrane region" description="Helical" evidence="8">
    <location>
        <begin position="97"/>
        <end position="118"/>
    </location>
</feature>
<dbReference type="InterPro" id="IPR000014">
    <property type="entry name" value="PAS"/>
</dbReference>
<feature type="transmembrane region" description="Helical" evidence="8">
    <location>
        <begin position="72"/>
        <end position="91"/>
    </location>
</feature>
<dbReference type="Pfam" id="PF00989">
    <property type="entry name" value="PAS"/>
    <property type="match status" value="1"/>
</dbReference>
<dbReference type="InterPro" id="IPR036259">
    <property type="entry name" value="MFS_trans_sf"/>
</dbReference>
<dbReference type="GO" id="GO:0005886">
    <property type="term" value="C:plasma membrane"/>
    <property type="evidence" value="ECO:0007669"/>
    <property type="project" value="UniProtKB-SubCell"/>
</dbReference>
<comment type="subcellular location">
    <subcellularLocation>
        <location evidence="1">Cell membrane</location>
        <topology evidence="1">Multi-pass membrane protein</topology>
    </subcellularLocation>
</comment>
<feature type="transmembrane region" description="Helical" evidence="8">
    <location>
        <begin position="161"/>
        <end position="179"/>
    </location>
</feature>
<feature type="transmembrane region" description="Helical" evidence="8">
    <location>
        <begin position="324"/>
        <end position="349"/>
    </location>
</feature>
<dbReference type="NCBIfam" id="TIGR00229">
    <property type="entry name" value="sensory_box"/>
    <property type="match status" value="1"/>
</dbReference>
<evidence type="ECO:0000259" key="9">
    <source>
        <dbReference type="PROSITE" id="PS50112"/>
    </source>
</evidence>
<name>A0A942T8E1_9BACI</name>
<dbReference type="InterPro" id="IPR011701">
    <property type="entry name" value="MFS"/>
</dbReference>
<keyword evidence="3" id="KW-0813">Transport</keyword>
<dbReference type="PROSITE" id="PS50112">
    <property type="entry name" value="PAS"/>
    <property type="match status" value="1"/>
</dbReference>
<gene>
    <name evidence="12" type="ORF">KHB02_028930</name>
    <name evidence="11" type="ORF">KHB02_36640</name>
</gene>
<evidence type="ECO:0000256" key="6">
    <source>
        <dbReference type="ARBA" id="ARBA00023063"/>
    </source>
</evidence>
<dbReference type="Proteomes" id="UP000677265">
    <property type="component" value="Unassembled WGS sequence"/>
</dbReference>
<dbReference type="GO" id="GO:0015112">
    <property type="term" value="F:nitrate transmembrane transporter activity"/>
    <property type="evidence" value="ECO:0007669"/>
    <property type="project" value="InterPro"/>
</dbReference>
<keyword evidence="4 8" id="KW-0812">Transmembrane</keyword>
<dbReference type="Gene3D" id="1.20.1250.20">
    <property type="entry name" value="MFS general substrate transporter like domains"/>
    <property type="match status" value="2"/>
</dbReference>
<feature type="transmembrane region" description="Helical" evidence="8">
    <location>
        <begin position="44"/>
        <end position="65"/>
    </location>
</feature>
<feature type="domain" description="Major facilitator superfamily (MFS) profile" evidence="10">
    <location>
        <begin position="6"/>
        <end position="381"/>
    </location>
</feature>
<dbReference type="CDD" id="cd17341">
    <property type="entry name" value="MFS_NRT2_like"/>
    <property type="match status" value="1"/>
</dbReference>
<keyword evidence="5 8" id="KW-1133">Transmembrane helix</keyword>
<protein>
    <submittedName>
        <fullName evidence="11">MFS transporter</fullName>
    </submittedName>
</protein>
<dbReference type="InterPro" id="IPR044772">
    <property type="entry name" value="NO3_transporter"/>
</dbReference>
<dbReference type="SUPFAM" id="SSF55785">
    <property type="entry name" value="PYP-like sensor domain (PAS domain)"/>
    <property type="match status" value="1"/>
</dbReference>
<feature type="transmembrane region" description="Helical" evidence="8">
    <location>
        <begin position="239"/>
        <end position="260"/>
    </location>
</feature>
<dbReference type="Gene3D" id="3.30.450.20">
    <property type="entry name" value="PAS domain"/>
    <property type="match status" value="1"/>
</dbReference>
<feature type="transmembrane region" description="Helical" evidence="8">
    <location>
        <begin position="355"/>
        <end position="379"/>
    </location>
</feature>
<proteinExistence type="inferred from homology"/>
<dbReference type="InterPro" id="IPR035965">
    <property type="entry name" value="PAS-like_dom_sf"/>
</dbReference>
<dbReference type="GO" id="GO:0006355">
    <property type="term" value="P:regulation of DNA-templated transcription"/>
    <property type="evidence" value="ECO:0007669"/>
    <property type="project" value="InterPro"/>
</dbReference>
<feature type="transmembrane region" description="Helical" evidence="8">
    <location>
        <begin position="130"/>
        <end position="155"/>
    </location>
</feature>
<comment type="caution">
    <text evidence="11">The sequence shown here is derived from an EMBL/GenBank/DDBJ whole genome shotgun (WGS) entry which is preliminary data.</text>
</comment>
<accession>A0A942T8E1</accession>
<dbReference type="InterPro" id="IPR020846">
    <property type="entry name" value="MFS_dom"/>
</dbReference>
<evidence type="ECO:0000313" key="11">
    <source>
        <dbReference type="EMBL" id="MBS4186903.1"/>
    </source>
</evidence>
<evidence type="ECO:0000259" key="10">
    <source>
        <dbReference type="PROSITE" id="PS50850"/>
    </source>
</evidence>
<feature type="transmembrane region" description="Helical" evidence="8">
    <location>
        <begin position="203"/>
        <end position="227"/>
    </location>
</feature>
<dbReference type="SUPFAM" id="SSF103473">
    <property type="entry name" value="MFS general substrate transporter"/>
    <property type="match status" value="1"/>
</dbReference>
<evidence type="ECO:0000256" key="8">
    <source>
        <dbReference type="SAM" id="Phobius"/>
    </source>
</evidence>
<evidence type="ECO:0000313" key="12">
    <source>
        <dbReference type="EMBL" id="MCH6269560.1"/>
    </source>
</evidence>
<dbReference type="CDD" id="cd00130">
    <property type="entry name" value="PAS"/>
    <property type="match status" value="1"/>
</dbReference>
<keyword evidence="13" id="KW-1185">Reference proteome</keyword>
<feature type="transmembrane region" description="Helical" evidence="8">
    <location>
        <begin position="292"/>
        <end position="312"/>
    </location>
</feature>
<evidence type="ECO:0000256" key="1">
    <source>
        <dbReference type="ARBA" id="ARBA00004651"/>
    </source>
</evidence>
<feature type="domain" description="PAS" evidence="9">
    <location>
        <begin position="387"/>
        <end position="452"/>
    </location>
</feature>
<feature type="transmembrane region" description="Helical" evidence="8">
    <location>
        <begin position="267"/>
        <end position="286"/>
    </location>
</feature>
<evidence type="ECO:0000256" key="7">
    <source>
        <dbReference type="ARBA" id="ARBA00023136"/>
    </source>
</evidence>
<organism evidence="11">
    <name type="scientific">Neobacillus citreus</name>
    <dbReference type="NCBI Taxonomy" id="2833578"/>
    <lineage>
        <taxon>Bacteria</taxon>
        <taxon>Bacillati</taxon>
        <taxon>Bacillota</taxon>
        <taxon>Bacilli</taxon>
        <taxon>Bacillales</taxon>
        <taxon>Bacillaceae</taxon>
        <taxon>Neobacillus</taxon>
    </lineage>
</organism>
<evidence type="ECO:0000256" key="4">
    <source>
        <dbReference type="ARBA" id="ARBA00022692"/>
    </source>
</evidence>
<evidence type="ECO:0000256" key="3">
    <source>
        <dbReference type="ARBA" id="ARBA00022448"/>
    </source>
</evidence>
<evidence type="ECO:0000256" key="5">
    <source>
        <dbReference type="ARBA" id="ARBA00022989"/>
    </source>
</evidence>
<dbReference type="EMBL" id="JAGYPE020000112">
    <property type="protein sequence ID" value="MCH6269560.1"/>
    <property type="molecule type" value="Genomic_DNA"/>
</dbReference>